<dbReference type="GO" id="GO:0051011">
    <property type="term" value="F:microtubule minus-end binding"/>
    <property type="evidence" value="ECO:0007669"/>
    <property type="project" value="TreeGrafter"/>
</dbReference>
<feature type="compositionally biased region" description="Low complexity" evidence="6">
    <location>
        <begin position="181"/>
        <end position="190"/>
    </location>
</feature>
<feature type="region of interest" description="Disordered" evidence="6">
    <location>
        <begin position="1"/>
        <end position="23"/>
    </location>
</feature>
<evidence type="ECO:0000259" key="8">
    <source>
        <dbReference type="Pfam" id="PF06911"/>
    </source>
</evidence>
<evidence type="ECO:0000256" key="3">
    <source>
        <dbReference type="ARBA" id="ARBA00022490"/>
    </source>
</evidence>
<reference evidence="10 11" key="1">
    <citation type="submission" date="2020-04" db="EMBL/GenBank/DDBJ databases">
        <title>Perkinsus olseni comparative genomics.</title>
        <authorList>
            <person name="Bogema D.R."/>
        </authorList>
    </citation>
    <scope>NUCLEOTIDE SEQUENCE [LARGE SCALE GENOMIC DNA]</scope>
    <source>
        <strain evidence="10">00978-12</strain>
    </source>
</reference>
<dbReference type="Pfam" id="PF17681">
    <property type="entry name" value="GCP_N_terminal"/>
    <property type="match status" value="1"/>
</dbReference>
<feature type="compositionally biased region" description="Basic and acidic residues" evidence="6">
    <location>
        <begin position="141"/>
        <end position="156"/>
    </location>
</feature>
<dbReference type="Gene3D" id="1.20.120.1900">
    <property type="entry name" value="Gamma-tubulin complex, C-terminal domain"/>
    <property type="match status" value="1"/>
</dbReference>
<dbReference type="Proteomes" id="UP000541610">
    <property type="component" value="Unassembled WGS sequence"/>
</dbReference>
<dbReference type="GO" id="GO:0051225">
    <property type="term" value="P:spindle assembly"/>
    <property type="evidence" value="ECO:0007669"/>
    <property type="project" value="TreeGrafter"/>
</dbReference>
<dbReference type="InterPro" id="IPR040457">
    <property type="entry name" value="GCP_C"/>
</dbReference>
<dbReference type="GO" id="GO:0031122">
    <property type="term" value="P:cytoplasmic microtubule organization"/>
    <property type="evidence" value="ECO:0007669"/>
    <property type="project" value="TreeGrafter"/>
</dbReference>
<name>A0A7J6NRI0_PEROL</name>
<proteinExistence type="inferred from homology"/>
<dbReference type="GO" id="GO:0000278">
    <property type="term" value="P:mitotic cell cycle"/>
    <property type="evidence" value="ECO:0007669"/>
    <property type="project" value="TreeGrafter"/>
</dbReference>
<dbReference type="GO" id="GO:0051321">
    <property type="term" value="P:meiotic cell cycle"/>
    <property type="evidence" value="ECO:0007669"/>
    <property type="project" value="TreeGrafter"/>
</dbReference>
<keyword evidence="5" id="KW-0206">Cytoskeleton</keyword>
<sequence>MYYYHIPPDMTGDAEERRTEGPKDECGWSIIEGAQVRLMKDSERPDDTRKGIVCVNTAKPREIIFEGIKYRIGAEDSILVVVGEPDGDREVVGGDDERPTVMIKVPLVTNLDELKRLETWARLSVGKERLRVLFQKNAEKDAAENHREGGLERRDDDSESSVGKSATTMDSEPKVKHQEASESSSEGAVASDEEWPSSDEIIENSDWAAQCIQSGAGHLKELMRGFTDYTVPEDSAVKESGSSEDNEDAKAVFEGLKSASGAVASAANSAVGTVGGYIVRAGSSALEGLREEMKDDENFVAADKVGSAAVTGIAKVLSGLSSAKSDLQGAAADEVSKAAARKYGKDAGKSRGEGVERILNLRLLTTLARSSTTVPEAAQGRSDKVEEVDLLGLSDDEVADGSKEKPMAGNANADSSSLKVAEKTADGVLEASQEVSAKASPPHDGEALRKPAGVDNRPSDSESNSETGSASEGGKAASTVSTEADKEYITRHEVDAIVPLGTQRLRVSGELIIAPKLPIAEECAQAQHGCGNKKRHGLRVSDVFVADRVDSLPAKTDINERLRVLATGSHPSHAGAAVDGHPHGHSSQWRVTCCSKQEGVLCYGDVIGLSKKVRPTVNGLPSLTGADEAAGGNDREVVTVALCIDKEASVGAVALAAHTPAGVPSKLRLPELCRWTVISPDDLDAKTAVPLRSSRVLLRNRWGQYLSVADVTSSASRSPNLCCRESSKRQECLWLLTRMDIILPHHGGSAEMTDEEDTWPFVPLLPRTDFATISIEDQERVLILEILGAMLGGRVTYITQKTTHRASPRASGEGQSPWESRTRLMLCGVNGCDISLQQVATQILPIIEYLEFVKSYLKASRARLPFDRLLSPCAVLDRTVLNKFCDFASAFHCTEHEGWGFGTICEGLCEELNTLIADVYVRVAELRTKVEANSEMTLSAVKLCLLRTSQELELVCRVLRRCWHQRGGAIIDSIHDQRTTIHDGALHLRLLFATVTPFLSLLFDWMLQGKLLSSAPIPQQEFLIVDKAPDMLCNSSEAEKFWNDRFMIVTELTPFFITNTMETKILEAGRALRVLKTNTFLPTPPEEIVKLCALPGTPMQEAWRRALAILIDKARKWAAEQLYTYFVDSLDLKGRLSSIHSHFLLARSDWLSHFLDSAGEELETQLVDSIDMNRINTLLDFAIRSNVSSTHADPYCGEMVACMHTFLTEETPRKLASRSYTPYTIVQRSSTDASRAPTGIRCFTLGLREVKWPLSLILSTAAVFKLQVIFRHLCYCRWVQNRLSQVWLDFQSTKPFYSPGRDTEGLQAVFDSSVLLCRMKQFVTNYVYYATTEVIQPRFETFLQMLESPNGRHNGDVSPEASSLEMVMSSFQHLLDTLLREMLLTSESVSLYKYLAKMLSTCSLYAKHMGSFSIGDAGIGKGRDDSSYYDASFMLGDSSVGRSARDSRLDATREHYVNKVSAKHYKAMIDKFRDTFDSHLKGFLGALQNRTAERGSAGGAYVQNLAHRLDYNEFYTKMYGFDVTDNWGT</sequence>
<comment type="subcellular location">
    <subcellularLocation>
        <location evidence="1">Cytoplasm</location>
        <location evidence="1">Cytoskeleton</location>
    </subcellularLocation>
</comment>
<feature type="compositionally biased region" description="Basic and acidic residues" evidence="6">
    <location>
        <begin position="14"/>
        <end position="23"/>
    </location>
</feature>
<dbReference type="PANTHER" id="PTHR19302">
    <property type="entry name" value="GAMMA TUBULIN COMPLEX PROTEIN"/>
    <property type="match status" value="1"/>
</dbReference>
<dbReference type="EMBL" id="JABANP010000220">
    <property type="protein sequence ID" value="KAF4686489.1"/>
    <property type="molecule type" value="Genomic_DNA"/>
</dbReference>
<comment type="similarity">
    <text evidence="2">Belongs to the TUBGCP family.</text>
</comment>
<feature type="region of interest" description="Disordered" evidence="6">
    <location>
        <begin position="397"/>
        <end position="484"/>
    </location>
</feature>
<dbReference type="OrthoDB" id="2192946at2759"/>
<evidence type="ECO:0000313" key="11">
    <source>
        <dbReference type="Proteomes" id="UP000541610"/>
    </source>
</evidence>
<dbReference type="InterPro" id="IPR041470">
    <property type="entry name" value="GCP_N"/>
</dbReference>
<dbReference type="InterPro" id="IPR042241">
    <property type="entry name" value="GCP_C_sf"/>
</dbReference>
<feature type="domain" description="Senescence" evidence="8">
    <location>
        <begin position="201"/>
        <end position="358"/>
    </location>
</feature>
<dbReference type="InterPro" id="IPR007259">
    <property type="entry name" value="GCP"/>
</dbReference>
<organism evidence="10 11">
    <name type="scientific">Perkinsus olseni</name>
    <name type="common">Perkinsus atlanticus</name>
    <dbReference type="NCBI Taxonomy" id="32597"/>
    <lineage>
        <taxon>Eukaryota</taxon>
        <taxon>Sar</taxon>
        <taxon>Alveolata</taxon>
        <taxon>Perkinsozoa</taxon>
        <taxon>Perkinsea</taxon>
        <taxon>Perkinsida</taxon>
        <taxon>Perkinsidae</taxon>
        <taxon>Perkinsus</taxon>
    </lineage>
</organism>
<feature type="compositionally biased region" description="Polar residues" evidence="6">
    <location>
        <begin position="160"/>
        <end position="170"/>
    </location>
</feature>
<evidence type="ECO:0000259" key="7">
    <source>
        <dbReference type="Pfam" id="PF04130"/>
    </source>
</evidence>
<feature type="domain" description="Gamma tubulin complex component C-terminal" evidence="7">
    <location>
        <begin position="1132"/>
        <end position="1515"/>
    </location>
</feature>
<feature type="domain" description="Gamma tubulin complex component protein N-terminal" evidence="9">
    <location>
        <begin position="833"/>
        <end position="1127"/>
    </location>
</feature>
<dbReference type="GO" id="GO:0000922">
    <property type="term" value="C:spindle pole"/>
    <property type="evidence" value="ECO:0007669"/>
    <property type="project" value="InterPro"/>
</dbReference>
<dbReference type="Pfam" id="PF06911">
    <property type="entry name" value="Senescence"/>
    <property type="match status" value="1"/>
</dbReference>
<dbReference type="InterPro" id="IPR009686">
    <property type="entry name" value="Senescence/spartin_C"/>
</dbReference>
<evidence type="ECO:0000256" key="2">
    <source>
        <dbReference type="ARBA" id="ARBA00010337"/>
    </source>
</evidence>
<feature type="region of interest" description="Disordered" evidence="6">
    <location>
        <begin position="141"/>
        <end position="197"/>
    </location>
</feature>
<accession>A0A7J6NRI0</accession>
<feature type="region of interest" description="Disordered" evidence="6">
    <location>
        <begin position="371"/>
        <end position="390"/>
    </location>
</feature>
<evidence type="ECO:0000256" key="6">
    <source>
        <dbReference type="SAM" id="MobiDB-lite"/>
    </source>
</evidence>
<evidence type="ECO:0000259" key="9">
    <source>
        <dbReference type="Pfam" id="PF17681"/>
    </source>
</evidence>
<feature type="compositionally biased region" description="Polar residues" evidence="6">
    <location>
        <begin position="461"/>
        <end position="470"/>
    </location>
</feature>
<evidence type="ECO:0000256" key="5">
    <source>
        <dbReference type="ARBA" id="ARBA00023212"/>
    </source>
</evidence>
<gene>
    <name evidence="10" type="primary">TUBGCP2</name>
    <name evidence="10" type="ORF">FOZ60_005206</name>
</gene>
<dbReference type="GO" id="GO:0007020">
    <property type="term" value="P:microtubule nucleation"/>
    <property type="evidence" value="ECO:0007669"/>
    <property type="project" value="InterPro"/>
</dbReference>
<feature type="compositionally biased region" description="Basic and acidic residues" evidence="6">
    <location>
        <begin position="171"/>
        <end position="180"/>
    </location>
</feature>
<protein>
    <submittedName>
        <fullName evidence="10">Gamma-tubulin complex component 2</fullName>
    </submittedName>
</protein>
<keyword evidence="3" id="KW-0963">Cytoplasm</keyword>
<dbReference type="Pfam" id="PF04130">
    <property type="entry name" value="GCP_C_terminal"/>
    <property type="match status" value="1"/>
</dbReference>
<evidence type="ECO:0000256" key="4">
    <source>
        <dbReference type="ARBA" id="ARBA00022701"/>
    </source>
</evidence>
<evidence type="ECO:0000256" key="1">
    <source>
        <dbReference type="ARBA" id="ARBA00004245"/>
    </source>
</evidence>
<dbReference type="GO" id="GO:0005874">
    <property type="term" value="C:microtubule"/>
    <property type="evidence" value="ECO:0007669"/>
    <property type="project" value="UniProtKB-KW"/>
</dbReference>
<dbReference type="GO" id="GO:0000930">
    <property type="term" value="C:gamma-tubulin complex"/>
    <property type="evidence" value="ECO:0007669"/>
    <property type="project" value="TreeGrafter"/>
</dbReference>
<evidence type="ECO:0000313" key="10">
    <source>
        <dbReference type="EMBL" id="KAF4686489.1"/>
    </source>
</evidence>
<dbReference type="PANTHER" id="PTHR19302:SF13">
    <property type="entry name" value="GAMMA-TUBULIN COMPLEX COMPONENT 2"/>
    <property type="match status" value="1"/>
</dbReference>
<keyword evidence="4" id="KW-0493">Microtubule</keyword>
<dbReference type="GO" id="GO:0043015">
    <property type="term" value="F:gamma-tubulin binding"/>
    <property type="evidence" value="ECO:0007669"/>
    <property type="project" value="InterPro"/>
</dbReference>
<comment type="caution">
    <text evidence="10">The sequence shown here is derived from an EMBL/GenBank/DDBJ whole genome shotgun (WGS) entry which is preliminary data.</text>
</comment>